<gene>
    <name evidence="1" type="ORF">SPARVUS_LOCUS8935627</name>
</gene>
<protein>
    <submittedName>
        <fullName evidence="1">Uncharacterized protein</fullName>
    </submittedName>
</protein>
<keyword evidence="2" id="KW-1185">Reference proteome</keyword>
<organism evidence="1 2">
    <name type="scientific">Staurois parvus</name>
    <dbReference type="NCBI Taxonomy" id="386267"/>
    <lineage>
        <taxon>Eukaryota</taxon>
        <taxon>Metazoa</taxon>
        <taxon>Chordata</taxon>
        <taxon>Craniata</taxon>
        <taxon>Vertebrata</taxon>
        <taxon>Euteleostomi</taxon>
        <taxon>Amphibia</taxon>
        <taxon>Batrachia</taxon>
        <taxon>Anura</taxon>
        <taxon>Neobatrachia</taxon>
        <taxon>Ranoidea</taxon>
        <taxon>Ranidae</taxon>
        <taxon>Staurois</taxon>
    </lineage>
</organism>
<accession>A0ABN9E141</accession>
<name>A0ABN9E141_9NEOB</name>
<dbReference type="Proteomes" id="UP001162483">
    <property type="component" value="Unassembled WGS sequence"/>
</dbReference>
<evidence type="ECO:0000313" key="2">
    <source>
        <dbReference type="Proteomes" id="UP001162483"/>
    </source>
</evidence>
<feature type="non-terminal residue" evidence="1">
    <location>
        <position position="1"/>
    </location>
</feature>
<sequence>TNLVQCTAYGLSTALQPLQQCLQHSYVYFPKTTSGYDAEHMHLTSLVDHGEAYSEWNLSC</sequence>
<dbReference type="EMBL" id="CATNWA010015006">
    <property type="protein sequence ID" value="CAI9578457.1"/>
    <property type="molecule type" value="Genomic_DNA"/>
</dbReference>
<evidence type="ECO:0000313" key="1">
    <source>
        <dbReference type="EMBL" id="CAI9578457.1"/>
    </source>
</evidence>
<proteinExistence type="predicted"/>
<comment type="caution">
    <text evidence="1">The sequence shown here is derived from an EMBL/GenBank/DDBJ whole genome shotgun (WGS) entry which is preliminary data.</text>
</comment>
<reference evidence="1" key="1">
    <citation type="submission" date="2023-05" db="EMBL/GenBank/DDBJ databases">
        <authorList>
            <person name="Stuckert A."/>
        </authorList>
    </citation>
    <scope>NUCLEOTIDE SEQUENCE</scope>
</reference>